<accession>A0A5C5V9A7</accession>
<name>A0A5C5V9A7_9BACT</name>
<dbReference type="Proteomes" id="UP000318878">
    <property type="component" value="Unassembled WGS sequence"/>
</dbReference>
<dbReference type="EMBL" id="SJPF01000002">
    <property type="protein sequence ID" value="TWT34871.1"/>
    <property type="molecule type" value="Genomic_DNA"/>
</dbReference>
<evidence type="ECO:0000313" key="3">
    <source>
        <dbReference type="Proteomes" id="UP000318878"/>
    </source>
</evidence>
<protein>
    <recommendedName>
        <fullName evidence="4">Lipocalin-like domain-containing protein</fullName>
    </recommendedName>
</protein>
<comment type="caution">
    <text evidence="2">The sequence shown here is derived from an EMBL/GenBank/DDBJ whole genome shotgun (WGS) entry which is preliminary data.</text>
</comment>
<evidence type="ECO:0008006" key="4">
    <source>
        <dbReference type="Google" id="ProtNLM"/>
    </source>
</evidence>
<evidence type="ECO:0000313" key="2">
    <source>
        <dbReference type="EMBL" id="TWT34871.1"/>
    </source>
</evidence>
<dbReference type="PROSITE" id="PS51257">
    <property type="entry name" value="PROKAR_LIPOPROTEIN"/>
    <property type="match status" value="1"/>
</dbReference>
<keyword evidence="3" id="KW-1185">Reference proteome</keyword>
<feature type="chain" id="PRO_5022911225" description="Lipocalin-like domain-containing protein" evidence="1">
    <location>
        <begin position="23"/>
        <end position="135"/>
    </location>
</feature>
<feature type="signal peptide" evidence="1">
    <location>
        <begin position="1"/>
        <end position="22"/>
    </location>
</feature>
<evidence type="ECO:0000256" key="1">
    <source>
        <dbReference type="SAM" id="SignalP"/>
    </source>
</evidence>
<proteinExistence type="predicted"/>
<dbReference type="RefSeq" id="WP_146431473.1">
    <property type="nucleotide sequence ID" value="NZ_SJPF01000002.1"/>
</dbReference>
<organism evidence="2 3">
    <name type="scientific">Blastopirellula retiformator</name>
    <dbReference type="NCBI Taxonomy" id="2527970"/>
    <lineage>
        <taxon>Bacteria</taxon>
        <taxon>Pseudomonadati</taxon>
        <taxon>Planctomycetota</taxon>
        <taxon>Planctomycetia</taxon>
        <taxon>Pirellulales</taxon>
        <taxon>Pirellulaceae</taxon>
        <taxon>Blastopirellula</taxon>
    </lineage>
</organism>
<reference evidence="2 3" key="1">
    <citation type="submission" date="2019-02" db="EMBL/GenBank/DDBJ databases">
        <title>Deep-cultivation of Planctomycetes and their phenomic and genomic characterization uncovers novel biology.</title>
        <authorList>
            <person name="Wiegand S."/>
            <person name="Jogler M."/>
            <person name="Boedeker C."/>
            <person name="Pinto D."/>
            <person name="Vollmers J."/>
            <person name="Rivas-Marin E."/>
            <person name="Kohn T."/>
            <person name="Peeters S.H."/>
            <person name="Heuer A."/>
            <person name="Rast P."/>
            <person name="Oberbeckmann S."/>
            <person name="Bunk B."/>
            <person name="Jeske O."/>
            <person name="Meyerdierks A."/>
            <person name="Storesund J.E."/>
            <person name="Kallscheuer N."/>
            <person name="Luecker S."/>
            <person name="Lage O.M."/>
            <person name="Pohl T."/>
            <person name="Merkel B.J."/>
            <person name="Hornburger P."/>
            <person name="Mueller R.-W."/>
            <person name="Bruemmer F."/>
            <person name="Labrenz M."/>
            <person name="Spormann A.M."/>
            <person name="Op Den Camp H."/>
            <person name="Overmann J."/>
            <person name="Amann R."/>
            <person name="Jetten M.S.M."/>
            <person name="Mascher T."/>
            <person name="Medema M.H."/>
            <person name="Devos D.P."/>
            <person name="Kaster A.-K."/>
            <person name="Ovreas L."/>
            <person name="Rohde M."/>
            <person name="Galperin M.Y."/>
            <person name="Jogler C."/>
        </authorList>
    </citation>
    <scope>NUCLEOTIDE SEQUENCE [LARGE SCALE GENOMIC DNA]</scope>
    <source>
        <strain evidence="2 3">Enr8</strain>
    </source>
</reference>
<sequence precursor="true">MNRFPISTLACCLLFLSILCGCAPSAEQRLEGDWVFWHSAMMDGSEAQRNAATEHRLERYSIVFHFKPGGVLEVTGDETGEGTWKVINASGESATVELKFADKAETVDIKMPGSIAIEFQRPGQDVPYVYTRPMQ</sequence>
<dbReference type="AlphaFoldDB" id="A0A5C5V9A7"/>
<keyword evidence="1" id="KW-0732">Signal</keyword>
<gene>
    <name evidence="2" type="ORF">Enr8_22860</name>
</gene>